<proteinExistence type="predicted"/>
<reference evidence="1" key="1">
    <citation type="journal article" date="2020" name="Stud. Mycol.">
        <title>101 Dothideomycetes genomes: a test case for predicting lifestyles and emergence of pathogens.</title>
        <authorList>
            <person name="Haridas S."/>
            <person name="Albert R."/>
            <person name="Binder M."/>
            <person name="Bloem J."/>
            <person name="Labutti K."/>
            <person name="Salamov A."/>
            <person name="Andreopoulos B."/>
            <person name="Baker S."/>
            <person name="Barry K."/>
            <person name="Bills G."/>
            <person name="Bluhm B."/>
            <person name="Cannon C."/>
            <person name="Castanera R."/>
            <person name="Culley D."/>
            <person name="Daum C."/>
            <person name="Ezra D."/>
            <person name="Gonzalez J."/>
            <person name="Henrissat B."/>
            <person name="Kuo A."/>
            <person name="Liang C."/>
            <person name="Lipzen A."/>
            <person name="Lutzoni F."/>
            <person name="Magnuson J."/>
            <person name="Mondo S."/>
            <person name="Nolan M."/>
            <person name="Ohm R."/>
            <person name="Pangilinan J."/>
            <person name="Park H.-J."/>
            <person name="Ramirez L."/>
            <person name="Alfaro M."/>
            <person name="Sun H."/>
            <person name="Tritt A."/>
            <person name="Yoshinaga Y."/>
            <person name="Zwiers L.-H."/>
            <person name="Turgeon B."/>
            <person name="Goodwin S."/>
            <person name="Spatafora J."/>
            <person name="Crous P."/>
            <person name="Grigoriev I."/>
        </authorList>
    </citation>
    <scope>NUCLEOTIDE SEQUENCE</scope>
    <source>
        <strain evidence="1">CBS 260.36</strain>
    </source>
</reference>
<comment type="caution">
    <text evidence="1">The sequence shown here is derived from an EMBL/GenBank/DDBJ whole genome shotgun (WGS) entry which is preliminary data.</text>
</comment>
<evidence type="ECO:0000313" key="2">
    <source>
        <dbReference type="Proteomes" id="UP000799439"/>
    </source>
</evidence>
<organism evidence="1 2">
    <name type="scientific">Myriangium duriaei CBS 260.36</name>
    <dbReference type="NCBI Taxonomy" id="1168546"/>
    <lineage>
        <taxon>Eukaryota</taxon>
        <taxon>Fungi</taxon>
        <taxon>Dikarya</taxon>
        <taxon>Ascomycota</taxon>
        <taxon>Pezizomycotina</taxon>
        <taxon>Dothideomycetes</taxon>
        <taxon>Dothideomycetidae</taxon>
        <taxon>Myriangiales</taxon>
        <taxon>Myriangiaceae</taxon>
        <taxon>Myriangium</taxon>
    </lineage>
</organism>
<protein>
    <submittedName>
        <fullName evidence="1">Uncharacterized protein</fullName>
    </submittedName>
</protein>
<name>A0A9P4JC53_9PEZI</name>
<dbReference type="Proteomes" id="UP000799439">
    <property type="component" value="Unassembled WGS sequence"/>
</dbReference>
<dbReference type="EMBL" id="ML996082">
    <property type="protein sequence ID" value="KAF2156288.1"/>
    <property type="molecule type" value="Genomic_DNA"/>
</dbReference>
<keyword evidence="2" id="KW-1185">Reference proteome</keyword>
<gene>
    <name evidence="1" type="ORF">K461DRAFT_94057</name>
</gene>
<evidence type="ECO:0000313" key="1">
    <source>
        <dbReference type="EMBL" id="KAF2156288.1"/>
    </source>
</evidence>
<accession>A0A9P4JC53</accession>
<sequence>MPASVLNPINNCRGNFLRGGRVLTSKRRKRQSFPVSQIHGNRLSSRRVENGIQSWSAGSQAKTRIKNVGQASRSSQSIPCWTKKTAARATSGWLHVAGAGQAVCRSSPPPRSELAILPKVMGTHFVRKSPSSLRQLMPASSRGGTVSDLSGPRGLTVVDHFAFSLGKVRL</sequence>
<dbReference type="AlphaFoldDB" id="A0A9P4JC53"/>